<organism evidence="1 2">
    <name type="scientific">Pleurodeles waltl</name>
    <name type="common">Iberian ribbed newt</name>
    <dbReference type="NCBI Taxonomy" id="8319"/>
    <lineage>
        <taxon>Eukaryota</taxon>
        <taxon>Metazoa</taxon>
        <taxon>Chordata</taxon>
        <taxon>Craniata</taxon>
        <taxon>Vertebrata</taxon>
        <taxon>Euteleostomi</taxon>
        <taxon>Amphibia</taxon>
        <taxon>Batrachia</taxon>
        <taxon>Caudata</taxon>
        <taxon>Salamandroidea</taxon>
        <taxon>Salamandridae</taxon>
        <taxon>Pleurodelinae</taxon>
        <taxon>Pleurodeles</taxon>
    </lineage>
</organism>
<reference evidence="1" key="1">
    <citation type="journal article" date="2022" name="bioRxiv">
        <title>Sequencing and chromosome-scale assembly of the giantPleurodeles waltlgenome.</title>
        <authorList>
            <person name="Brown T."/>
            <person name="Elewa A."/>
            <person name="Iarovenko S."/>
            <person name="Subramanian E."/>
            <person name="Araus A.J."/>
            <person name="Petzold A."/>
            <person name="Susuki M."/>
            <person name="Suzuki K.-i.T."/>
            <person name="Hayashi T."/>
            <person name="Toyoda A."/>
            <person name="Oliveira C."/>
            <person name="Osipova E."/>
            <person name="Leigh N.D."/>
            <person name="Simon A."/>
            <person name="Yun M.H."/>
        </authorList>
    </citation>
    <scope>NUCLEOTIDE SEQUENCE</scope>
    <source>
        <strain evidence="1">20211129_DDA</strain>
        <tissue evidence="1">Liver</tissue>
    </source>
</reference>
<protein>
    <submittedName>
        <fullName evidence="1">Uncharacterized protein</fullName>
    </submittedName>
</protein>
<evidence type="ECO:0000313" key="2">
    <source>
        <dbReference type="Proteomes" id="UP001066276"/>
    </source>
</evidence>
<proteinExistence type="predicted"/>
<gene>
    <name evidence="1" type="ORF">NDU88_002067</name>
</gene>
<dbReference type="AlphaFoldDB" id="A0AAV7LCT2"/>
<name>A0AAV7LCT2_PLEWA</name>
<sequence>MGPQPRPAECAVYKRSAAINRGRTTETADPSGEAYEALRATAWDLHARRHRQVQPQDRGAEPSQSL</sequence>
<accession>A0AAV7LCT2</accession>
<keyword evidence="2" id="KW-1185">Reference proteome</keyword>
<dbReference type="Proteomes" id="UP001066276">
    <property type="component" value="Chromosome 11"/>
</dbReference>
<comment type="caution">
    <text evidence="1">The sequence shown here is derived from an EMBL/GenBank/DDBJ whole genome shotgun (WGS) entry which is preliminary data.</text>
</comment>
<dbReference type="EMBL" id="JANPWB010000015">
    <property type="protein sequence ID" value="KAJ1088913.1"/>
    <property type="molecule type" value="Genomic_DNA"/>
</dbReference>
<evidence type="ECO:0000313" key="1">
    <source>
        <dbReference type="EMBL" id="KAJ1088913.1"/>
    </source>
</evidence>